<dbReference type="Gene3D" id="1.10.287.1060">
    <property type="entry name" value="ESAT-6-like"/>
    <property type="match status" value="1"/>
</dbReference>
<evidence type="ECO:0000256" key="1">
    <source>
        <dbReference type="SAM" id="MobiDB-lite"/>
    </source>
</evidence>
<dbReference type="InterPro" id="IPR036689">
    <property type="entry name" value="ESAT-6-like_sf"/>
</dbReference>
<gene>
    <name evidence="2" type="ORF">NIIDMKKI_42050</name>
</gene>
<protein>
    <recommendedName>
        <fullName evidence="4">WXG100 family type VII secretion target</fullName>
    </recommendedName>
</protein>
<keyword evidence="3" id="KW-1185">Reference proteome</keyword>
<evidence type="ECO:0000313" key="2">
    <source>
        <dbReference type="EMBL" id="BCI88999.1"/>
    </source>
</evidence>
<proteinExistence type="predicted"/>
<dbReference type="AlphaFoldDB" id="A0A7G1IH30"/>
<dbReference type="Pfam" id="PF06013">
    <property type="entry name" value="WXG100"/>
    <property type="match status" value="1"/>
</dbReference>
<dbReference type="EMBL" id="AP023343">
    <property type="protein sequence ID" value="BCI88999.1"/>
    <property type="molecule type" value="Genomic_DNA"/>
</dbReference>
<feature type="region of interest" description="Disordered" evidence="1">
    <location>
        <begin position="78"/>
        <end position="118"/>
    </location>
</feature>
<dbReference type="Proteomes" id="UP000516380">
    <property type="component" value="Chromosome"/>
</dbReference>
<reference evidence="2 3" key="1">
    <citation type="submission" date="2020-07" db="EMBL/GenBank/DDBJ databases">
        <title>Mycobacterium kansasii (former subtype) with zoonotic potential isolated from diseased indoor pet cat, Japan.</title>
        <authorList>
            <person name="Fukano H."/>
            <person name="Terazono T."/>
            <person name="Hoshino Y."/>
        </authorList>
    </citation>
    <scope>NUCLEOTIDE SEQUENCE [LARGE SCALE GENOMIC DNA]</scope>
    <source>
        <strain evidence="2 3">Kuro-I</strain>
    </source>
</reference>
<dbReference type="SUPFAM" id="SSF140453">
    <property type="entry name" value="EsxAB dimer-like"/>
    <property type="match status" value="1"/>
</dbReference>
<dbReference type="InterPro" id="IPR010310">
    <property type="entry name" value="T7SS_ESAT-6-like"/>
</dbReference>
<name>A0A7G1IH30_MYCKA</name>
<evidence type="ECO:0000313" key="3">
    <source>
        <dbReference type="Proteomes" id="UP000516380"/>
    </source>
</evidence>
<accession>A0A7G1IH30</accession>
<evidence type="ECO:0008006" key="4">
    <source>
        <dbReference type="Google" id="ProtNLM"/>
    </source>
</evidence>
<sequence>MAAEELRVYCAELAHASKTTTGAADEIDGLRDKLGGQTDGLAGTWTGQAASAYLDVWAEIDDECGQMLADLRWIGNRWQPRPPATPRWSTPRPMLSAASGPPARLTGADHGAPHRQRA</sequence>
<organism evidence="2 3">
    <name type="scientific">Mycobacterium kansasii</name>
    <dbReference type="NCBI Taxonomy" id="1768"/>
    <lineage>
        <taxon>Bacteria</taxon>
        <taxon>Bacillati</taxon>
        <taxon>Actinomycetota</taxon>
        <taxon>Actinomycetes</taxon>
        <taxon>Mycobacteriales</taxon>
        <taxon>Mycobacteriaceae</taxon>
        <taxon>Mycobacterium</taxon>
    </lineage>
</organism>